<reference evidence="1" key="1">
    <citation type="submission" date="2014-11" db="EMBL/GenBank/DDBJ databases">
        <authorList>
            <person name="Amaro Gonzalez C."/>
        </authorList>
    </citation>
    <scope>NUCLEOTIDE SEQUENCE</scope>
</reference>
<protein>
    <submittedName>
        <fullName evidence="1">Uncharacterized protein</fullName>
    </submittedName>
</protein>
<organism evidence="1">
    <name type="scientific">Anguilla anguilla</name>
    <name type="common">European freshwater eel</name>
    <name type="synonym">Muraena anguilla</name>
    <dbReference type="NCBI Taxonomy" id="7936"/>
    <lineage>
        <taxon>Eukaryota</taxon>
        <taxon>Metazoa</taxon>
        <taxon>Chordata</taxon>
        <taxon>Craniata</taxon>
        <taxon>Vertebrata</taxon>
        <taxon>Euteleostomi</taxon>
        <taxon>Actinopterygii</taxon>
        <taxon>Neopterygii</taxon>
        <taxon>Teleostei</taxon>
        <taxon>Anguilliformes</taxon>
        <taxon>Anguillidae</taxon>
        <taxon>Anguilla</taxon>
    </lineage>
</organism>
<accession>A0A0E9SFT0</accession>
<dbReference type="EMBL" id="GBXM01068426">
    <property type="protein sequence ID" value="JAH40151.1"/>
    <property type="molecule type" value="Transcribed_RNA"/>
</dbReference>
<name>A0A0E9SFT0_ANGAN</name>
<evidence type="ECO:0000313" key="1">
    <source>
        <dbReference type="EMBL" id="JAH40151.1"/>
    </source>
</evidence>
<reference evidence="1" key="2">
    <citation type="journal article" date="2015" name="Fish Shellfish Immunol.">
        <title>Early steps in the European eel (Anguilla anguilla)-Vibrio vulnificus interaction in the gills: Role of the RtxA13 toxin.</title>
        <authorList>
            <person name="Callol A."/>
            <person name="Pajuelo D."/>
            <person name="Ebbesson L."/>
            <person name="Teles M."/>
            <person name="MacKenzie S."/>
            <person name="Amaro C."/>
        </authorList>
    </citation>
    <scope>NUCLEOTIDE SEQUENCE</scope>
</reference>
<sequence length="10" mass="1266">MSWQILRCTE</sequence>
<proteinExistence type="predicted"/>